<evidence type="ECO:0000313" key="5">
    <source>
        <dbReference type="Proteomes" id="UP001152797"/>
    </source>
</evidence>
<dbReference type="EMBL" id="CAMXCT020006742">
    <property type="protein sequence ID" value="CAL1172679.1"/>
    <property type="molecule type" value="Genomic_DNA"/>
</dbReference>
<gene>
    <name evidence="3" type="ORF">C1SCF055_LOCUS43812</name>
</gene>
<protein>
    <submittedName>
        <fullName evidence="3">Uncharacterized protein</fullName>
    </submittedName>
</protein>
<feature type="region of interest" description="Disordered" evidence="1">
    <location>
        <begin position="406"/>
        <end position="425"/>
    </location>
</feature>
<keyword evidence="2" id="KW-1133">Transmembrane helix</keyword>
<evidence type="ECO:0000313" key="3">
    <source>
        <dbReference type="EMBL" id="CAI4019304.1"/>
    </source>
</evidence>
<reference evidence="4 5" key="2">
    <citation type="submission" date="2024-05" db="EMBL/GenBank/DDBJ databases">
        <authorList>
            <person name="Chen Y."/>
            <person name="Shah S."/>
            <person name="Dougan E. K."/>
            <person name="Thang M."/>
            <person name="Chan C."/>
        </authorList>
    </citation>
    <scope>NUCLEOTIDE SEQUENCE [LARGE SCALE GENOMIC DNA]</scope>
</reference>
<comment type="caution">
    <text evidence="3">The sequence shown here is derived from an EMBL/GenBank/DDBJ whole genome shotgun (WGS) entry which is preliminary data.</text>
</comment>
<keyword evidence="5" id="KW-1185">Reference proteome</keyword>
<dbReference type="AlphaFoldDB" id="A0A9P1GQP9"/>
<dbReference type="EMBL" id="CAMXCT030006742">
    <property type="protein sequence ID" value="CAL4806616.1"/>
    <property type="molecule type" value="Genomic_DNA"/>
</dbReference>
<feature type="non-terminal residue" evidence="3">
    <location>
        <position position="1"/>
    </location>
</feature>
<feature type="transmembrane region" description="Helical" evidence="2">
    <location>
        <begin position="12"/>
        <end position="32"/>
    </location>
</feature>
<accession>A0A9P1GQP9</accession>
<reference evidence="3" key="1">
    <citation type="submission" date="2022-10" db="EMBL/GenBank/DDBJ databases">
        <authorList>
            <person name="Chen Y."/>
            <person name="Dougan E. K."/>
            <person name="Chan C."/>
            <person name="Rhodes N."/>
            <person name="Thang M."/>
        </authorList>
    </citation>
    <scope>NUCLEOTIDE SEQUENCE</scope>
</reference>
<evidence type="ECO:0000313" key="4">
    <source>
        <dbReference type="EMBL" id="CAL4806616.1"/>
    </source>
</evidence>
<evidence type="ECO:0000256" key="2">
    <source>
        <dbReference type="SAM" id="Phobius"/>
    </source>
</evidence>
<evidence type="ECO:0000256" key="1">
    <source>
        <dbReference type="SAM" id="MobiDB-lite"/>
    </source>
</evidence>
<sequence>YRQNAARGLEREILYLCVPLRILAYVLGTLPLERGLSRNGHLSKQVCKLLRSLNLPRGLQITNMRTRPEYASIFRAECEKCGVWFCPLGGTGPKDPTPDPDSPGLTSKHRVWFCPLGGTGGRLRFQDDILGNILTMDGDGEKEIEASQRESVGHFQSAERYESRRKNLRYRLSAEDFQKIQGYDDLQKQLDEAKALLAQCQDPQGLVKSLQESAERIRLLEKENVDLSRILTNYVSNPAMLPCRAADASIKREVLVKREVGEPSVTMGWKTCDKKDRPSGEGCLAEFAIPNQIRDRASGEGCLAEFAIPNQIRDRAALPRSAIPDLVGDRKFCQAALPRSASAGAPTVIESWRRSKEKEKKRSLVYGPCPDLPKMMQATELCREARAPNPGPESGARIFEHQEIRLRIRAPNPGPESEIRTSRLR</sequence>
<keyword evidence="2" id="KW-0812">Transmembrane</keyword>
<keyword evidence="2" id="KW-0472">Membrane</keyword>
<dbReference type="Proteomes" id="UP001152797">
    <property type="component" value="Unassembled WGS sequence"/>
</dbReference>
<organism evidence="3">
    <name type="scientific">Cladocopium goreaui</name>
    <dbReference type="NCBI Taxonomy" id="2562237"/>
    <lineage>
        <taxon>Eukaryota</taxon>
        <taxon>Sar</taxon>
        <taxon>Alveolata</taxon>
        <taxon>Dinophyceae</taxon>
        <taxon>Suessiales</taxon>
        <taxon>Symbiodiniaceae</taxon>
        <taxon>Cladocopium</taxon>
    </lineage>
</organism>
<name>A0A9P1GQP9_9DINO</name>
<proteinExistence type="predicted"/>
<dbReference type="EMBL" id="CAMXCT010006742">
    <property type="protein sequence ID" value="CAI4019304.1"/>
    <property type="molecule type" value="Genomic_DNA"/>
</dbReference>
<feature type="non-terminal residue" evidence="3">
    <location>
        <position position="425"/>
    </location>
</feature>